<keyword evidence="1" id="KW-0418">Kinase</keyword>
<reference evidence="1 2" key="1">
    <citation type="journal article" date="2019" name="Int. J. Syst. Evol. Microbiol.">
        <title>The Global Catalogue of Microorganisms (GCM) 10K type strain sequencing project: providing services to taxonomists for standard genome sequencing and annotation.</title>
        <authorList>
            <consortium name="The Broad Institute Genomics Platform"/>
            <consortium name="The Broad Institute Genome Sequencing Center for Infectious Disease"/>
            <person name="Wu L."/>
            <person name="Ma J."/>
        </authorList>
    </citation>
    <scope>NUCLEOTIDE SEQUENCE [LARGE SCALE GENOMIC DNA]</scope>
    <source>
        <strain evidence="1 2">LMG 29247</strain>
    </source>
</reference>
<dbReference type="Proteomes" id="UP001596383">
    <property type="component" value="Unassembled WGS sequence"/>
</dbReference>
<keyword evidence="1" id="KW-0808">Transferase</keyword>
<sequence length="41" mass="4144">MDVDVGIVAQRDNERAQELAASLVDALEGTGASAVVDEATG</sequence>
<keyword evidence="2" id="KW-1185">Reference proteome</keyword>
<dbReference type="AlphaFoldDB" id="A0ABD5SRP6"/>
<dbReference type="GO" id="GO:0016301">
    <property type="term" value="F:kinase activity"/>
    <property type="evidence" value="ECO:0007669"/>
    <property type="project" value="UniProtKB-KW"/>
</dbReference>
<organism evidence="1 2">
    <name type="scientific">Natrinema soli</name>
    <dbReference type="NCBI Taxonomy" id="1930624"/>
    <lineage>
        <taxon>Archaea</taxon>
        <taxon>Methanobacteriati</taxon>
        <taxon>Methanobacteriota</taxon>
        <taxon>Stenosarchaea group</taxon>
        <taxon>Halobacteria</taxon>
        <taxon>Halobacteriales</taxon>
        <taxon>Natrialbaceae</taxon>
        <taxon>Natrinema</taxon>
    </lineage>
</organism>
<dbReference type="EMBL" id="JBHSWV010000225">
    <property type="protein sequence ID" value="MFC6766227.1"/>
    <property type="molecule type" value="Genomic_DNA"/>
</dbReference>
<protein>
    <submittedName>
        <fullName evidence="1">NAD(+) kinase</fullName>
    </submittedName>
</protein>
<gene>
    <name evidence="1" type="ORF">ACFQE6_14885</name>
</gene>
<evidence type="ECO:0000313" key="1">
    <source>
        <dbReference type="EMBL" id="MFC6766227.1"/>
    </source>
</evidence>
<proteinExistence type="predicted"/>
<evidence type="ECO:0000313" key="2">
    <source>
        <dbReference type="Proteomes" id="UP001596383"/>
    </source>
</evidence>
<name>A0ABD5SRP6_9EURY</name>
<comment type="caution">
    <text evidence="1">The sequence shown here is derived from an EMBL/GenBank/DDBJ whole genome shotgun (WGS) entry which is preliminary data.</text>
</comment>
<accession>A0ABD5SRP6</accession>
<feature type="non-terminal residue" evidence="1">
    <location>
        <position position="41"/>
    </location>
</feature>